<organism evidence="15">
    <name type="scientific">Listeria monocytogenes</name>
    <dbReference type="NCBI Taxonomy" id="1639"/>
    <lineage>
        <taxon>Bacteria</taxon>
        <taxon>Bacillati</taxon>
        <taxon>Bacillota</taxon>
        <taxon>Bacilli</taxon>
        <taxon>Bacillales</taxon>
        <taxon>Listeriaceae</taxon>
        <taxon>Listeria</taxon>
    </lineage>
</organism>
<dbReference type="Proteomes" id="UP000389283">
    <property type="component" value="Unassembled WGS sequence"/>
</dbReference>
<dbReference type="Pfam" id="PF07510">
    <property type="entry name" value="GmrSD_C"/>
    <property type="match status" value="1"/>
</dbReference>
<protein>
    <submittedName>
        <fullName evidence="15">DUF262 domain-containing protein</fullName>
    </submittedName>
</protein>
<dbReference type="Pfam" id="PF03235">
    <property type="entry name" value="GmrSD_N"/>
    <property type="match status" value="1"/>
</dbReference>
<evidence type="ECO:0000313" key="51">
    <source>
        <dbReference type="Proteomes" id="UP000566721"/>
    </source>
</evidence>
<evidence type="ECO:0000313" key="14">
    <source>
        <dbReference type="EMBL" id="EAK8898632.1"/>
    </source>
</evidence>
<dbReference type="Proteomes" id="UP000478682">
    <property type="component" value="Unassembled WGS sequence"/>
</dbReference>
<reference evidence="29 31" key="2">
    <citation type="journal article" date="2018" name="BMC Genomics">
        <title>Genes significantly associated with lineage II food isolates of Listeria monocytogenes.</title>
        <authorList>
            <person name="Pirone-Davies C."/>
            <person name="Chen Y."/>
            <person name="Pightling A."/>
            <person name="Ryan G."/>
            <person name="Wang Y."/>
            <person name="Yao K."/>
            <person name="Hoffmann M."/>
            <person name="Allard M.W."/>
        </authorList>
    </citation>
    <scope>NUCLEOTIDE SEQUENCE [LARGE SCALE GENOMIC DNA]</scope>
    <source>
        <strain evidence="29 31">PNUSAL000190</strain>
    </source>
</reference>
<evidence type="ECO:0000313" key="37">
    <source>
        <dbReference type="Proteomes" id="UP000364988"/>
    </source>
</evidence>
<dbReference type="Proteomes" id="UP000845014">
    <property type="component" value="Unassembled WGS sequence"/>
</dbReference>
<reference evidence="24" key="8">
    <citation type="submission" date="2020-01" db="EMBL/GenBank/DDBJ databases">
        <authorList>
            <consortium name="NCBI Pathogen Detection Project"/>
        </authorList>
    </citation>
    <scope>NUCLEOTIDE SEQUENCE</scope>
    <source>
        <strain evidence="24">CFIAFB20160079</strain>
        <strain evidence="25">CFIAFB20170037</strain>
    </source>
</reference>
<sequence>MSIINSNFRSLGSYIMENIYKIPNYQREYSWEETELEDLWMDLSQIINGETESHFFGQIVIHVDKKEKAKLIIDGQQRTSTAVIFLAAMRELFTEMYNAGWDDAQFDAQDITTKFIGRYTQTRDERKLILGENDKSYFSNRIQSVSSEQLGLQKATKSQKRINFAYNYFYKKLEEEINSSDFLEDKYGLLKTFFSTFTEKCSVMFVETDDFNEAFIIFETLNARGKDLETADLLKNHLFKIANKKVGEVKKNWKQMLEFIGTVDTTKYIRHFWNSQNVFIREKDLYKEIRKKITTQFEAIIFIDDLVRLSEVYGGMKNPAEDNFFETDSQQVLNDLKRLGAKSFYPIILAMVKKDYGPNEIYEVLSAIEVLVVRNFVISGLVANKYETEFSKIAFKIYQEEVESVTEIINLIRTNIIADDVFLNNFSSFKTTNKLRLRYILKKINDSYSKEIAVLNDNNKIHLEHIMPIKADGWDIIKEEHEEYLWKIGNLTLLGSEYNKKSTNKIFNDKKDIYEYSEVQLTRKLLDYDEWNIDVIKERQVELAELAVNIWKV</sequence>
<dbReference type="EMBL" id="AANDQG010000001">
    <property type="protein sequence ID" value="EDN9628041.1"/>
    <property type="molecule type" value="Genomic_DNA"/>
</dbReference>
<dbReference type="Proteomes" id="UP000852906">
    <property type="component" value="Unassembled WGS sequence"/>
</dbReference>
<dbReference type="Proteomes" id="UP000364988">
    <property type="component" value="Unassembled WGS sequence"/>
</dbReference>
<dbReference type="InterPro" id="IPR011089">
    <property type="entry name" value="GmrSD_C"/>
</dbReference>
<evidence type="ECO:0000313" key="12">
    <source>
        <dbReference type="EMBL" id="EAG6169972.1"/>
    </source>
</evidence>
<dbReference type="EMBL" id="AANDSR010000008">
    <property type="protein sequence ID" value="EDN9837301.1"/>
    <property type="molecule type" value="Genomic_DNA"/>
</dbReference>
<evidence type="ECO:0000313" key="43">
    <source>
        <dbReference type="Proteomes" id="UP000467347"/>
    </source>
</evidence>
<dbReference type="EMBL" id="AACKJZ010000008">
    <property type="protein sequence ID" value="EAK9777247.1"/>
    <property type="molecule type" value="Genomic_DNA"/>
</dbReference>
<dbReference type="EMBL" id="AABBAW010000005">
    <property type="protein sequence ID" value="EAG2515591.1"/>
    <property type="molecule type" value="Genomic_DNA"/>
</dbReference>
<dbReference type="Proteomes" id="UP000566721">
    <property type="component" value="Unassembled WGS sequence"/>
</dbReference>
<evidence type="ECO:0000313" key="36">
    <source>
        <dbReference type="Proteomes" id="UP000354255"/>
    </source>
</evidence>
<dbReference type="EMBL" id="AAAJWF010000006">
    <property type="protein sequence ID" value="EAC7481069.1"/>
    <property type="molecule type" value="Genomic_DNA"/>
</dbReference>
<reference evidence="32 34" key="4">
    <citation type="submission" date="2018-06" db="EMBL/GenBank/DDBJ databases">
        <authorList>
            <consortium name="GenomeTrakr: Next Generation Sequencing Network for Food Pathogen Tracability"/>
        </authorList>
    </citation>
    <scope>NUCLEOTIDE SEQUENCE [LARGE SCALE GENOMIC DNA]</scope>
    <source>
        <strain evidence="3 38">CFSAN008042</strain>
        <strain evidence="20 41">CFSAN102901</strain>
        <strain evidence="9">FDA00011243</strain>
        <strain evidence="26 30">FDA00013213</strain>
        <strain evidence="6 33">FDA00013853</strain>
        <strain evidence="16 40">FDA00014336</strain>
        <strain evidence="17 39">FDA00014370</strain>
        <strain evidence="23">FDA00015054</strain>
        <strain evidence="11 48">FDA1005580-S054-001</strain>
        <strain evidence="45">FDA1090798-S029-001</strain>
        <strain evidence="46">FDA956581-098-004</strain>
        <strain evidence="10 47">FDA960927-006-004</strain>
        <strain evidence="12 51">FLAG-38921</strain>
        <strain evidence="8 32">FLAG-54356</strain>
        <strain evidence="22 43">OSF101448</strain>
        <strain evidence="5 34">VA-WGS-00405</strain>
    </source>
</reference>
<dbReference type="EMBL" id="AALEDS010000004">
    <property type="protein sequence ID" value="ECY6543867.1"/>
    <property type="molecule type" value="Genomic_DNA"/>
</dbReference>
<dbReference type="Proteomes" id="UP000481141">
    <property type="component" value="Unassembled WGS sequence"/>
</dbReference>
<evidence type="ECO:0000313" key="27">
    <source>
        <dbReference type="EMBL" id="NYA01761.1"/>
    </source>
</evidence>
<evidence type="ECO:0000313" key="33">
    <source>
        <dbReference type="Proteomes" id="UP000344343"/>
    </source>
</evidence>
<dbReference type="Proteomes" id="UP000842809">
    <property type="component" value="Unassembled WGS sequence"/>
</dbReference>
<evidence type="ECO:0000313" key="50">
    <source>
        <dbReference type="Proteomes" id="UP000548278"/>
    </source>
</evidence>
<dbReference type="Proteomes" id="UP000285054">
    <property type="component" value="Unassembled WGS sequence"/>
</dbReference>
<dbReference type="EMBL" id="MJTJ01000020">
    <property type="protein sequence ID" value="OET48229.1"/>
    <property type="molecule type" value="Genomic_DNA"/>
</dbReference>
<evidence type="ECO:0000313" key="10">
    <source>
        <dbReference type="EMBL" id="EAG2515591.1"/>
    </source>
</evidence>
<evidence type="ECO:0000313" key="4">
    <source>
        <dbReference type="EMBL" id="EAC9041129.1"/>
    </source>
</evidence>
<dbReference type="KEGG" id="lmv:Y193_14245"/>
<evidence type="ECO:0000313" key="31">
    <source>
        <dbReference type="Proteomes" id="UP000285054"/>
    </source>
</evidence>
<dbReference type="EMBL" id="AABAWE010000005">
    <property type="protein sequence ID" value="EAG2087914.1"/>
    <property type="molecule type" value="Genomic_DNA"/>
</dbReference>
<evidence type="ECO:0000313" key="26">
    <source>
        <dbReference type="EMBL" id="MCO39568.1"/>
    </source>
</evidence>
<dbReference type="EMBL" id="JACAVN010000004">
    <property type="protein sequence ID" value="NYA01761.1"/>
    <property type="molecule type" value="Genomic_DNA"/>
</dbReference>
<dbReference type="EMBL" id="DAAJFY010000004">
    <property type="protein sequence ID" value="HAC0275311.1"/>
    <property type="molecule type" value="Genomic_DNA"/>
</dbReference>
<comment type="caution">
    <text evidence="15">The sequence shown here is derived from an EMBL/GenBank/DDBJ whole genome shotgun (WGS) entry which is preliminary data.</text>
</comment>
<dbReference type="EMBL" id="AAAKQF010000010">
    <property type="protein sequence ID" value="EAC9041129.1"/>
    <property type="molecule type" value="Genomic_DNA"/>
</dbReference>
<dbReference type="Proteomes" id="UP000525850">
    <property type="component" value="Unassembled WGS sequence"/>
</dbReference>
<dbReference type="Proteomes" id="UP000337746">
    <property type="component" value="Unassembled WGS sequence"/>
</dbReference>
<evidence type="ECO:0000259" key="2">
    <source>
        <dbReference type="Pfam" id="PF07510"/>
    </source>
</evidence>
<dbReference type="Proteomes" id="UP000544530">
    <property type="component" value="Unassembled WGS sequence"/>
</dbReference>
<evidence type="ECO:0000313" key="25">
    <source>
        <dbReference type="EMBL" id="HAC0275311.1"/>
    </source>
</evidence>
<evidence type="ECO:0000313" key="53">
    <source>
        <dbReference type="Proteomes" id="UP000852906"/>
    </source>
</evidence>
<dbReference type="EMBL" id="AABAYG010000005">
    <property type="protein sequence ID" value="EAG2246256.1"/>
    <property type="molecule type" value="Genomic_DNA"/>
</dbReference>
<evidence type="ECO:0000313" key="52">
    <source>
        <dbReference type="Proteomes" id="UP000845014"/>
    </source>
</evidence>
<evidence type="ECO:0000313" key="13">
    <source>
        <dbReference type="EMBL" id="EAG6991632.1"/>
    </source>
</evidence>
<dbReference type="EMBL" id="AAAMZD010000005">
    <property type="protein sequence ID" value="EAD3793353.1"/>
    <property type="molecule type" value="Genomic_DNA"/>
</dbReference>
<evidence type="ECO:0000313" key="9">
    <source>
        <dbReference type="EMBL" id="EAG2246256.1"/>
    </source>
</evidence>
<reference evidence="36 44" key="5">
    <citation type="submission" date="2018-06" db="EMBL/GenBank/DDBJ databases">
        <authorList>
            <consortium name="PulseNet: The National Subtyping Network for Foodborne Disease Surveillance"/>
            <person name="Tarr C.L."/>
            <person name="Trees E."/>
            <person name="Katz L.S."/>
            <person name="Carleton-Romer H.A."/>
            <person name="Stroika S."/>
            <person name="Kucerova Z."/>
            <person name="Roache K.F."/>
            <person name="Sabol A.L."/>
            <person name="Besser J."/>
            <person name="Gerner-Smidt P."/>
        </authorList>
    </citation>
    <scope>NUCLEOTIDE SEQUENCE [LARGE SCALE GENOMIC DNA]</scope>
    <source>
        <strain evidence="4 36">PNUSAL000910</strain>
        <strain evidence="7 44">PNUSAL002298</strain>
        <strain evidence="14 35">PNUSAL004402</strain>
    </source>
</reference>
<reference evidence="15" key="6">
    <citation type="submission" date="2019-05" db="EMBL/GenBank/DDBJ databases">
        <authorList>
            <consortium name="GenomeTrakr network: Whole genome sequencing for foodborne pathogen traceback"/>
        </authorList>
    </citation>
    <scope>NUCLEOTIDE SEQUENCE</scope>
    <source>
        <strain evidence="19">CDPHFDLB-FM19-02204-A</strain>
        <strain evidence="13 50">CFSAN004300</strain>
        <strain evidence="15">FLAG-50212</strain>
        <strain evidence="18 37">FLAG-55987</strain>
    </source>
</reference>
<evidence type="ECO:0000313" key="35">
    <source>
        <dbReference type="Proteomes" id="UP000350032"/>
    </source>
</evidence>
<evidence type="ECO:0000313" key="5">
    <source>
        <dbReference type="EMBL" id="EAD3793353.1"/>
    </source>
</evidence>
<evidence type="ECO:0000313" key="17">
    <source>
        <dbReference type="EMBL" id="ECC1556180.1"/>
    </source>
</evidence>
<evidence type="ECO:0000313" key="28">
    <source>
        <dbReference type="EMBL" id="OET48229.1"/>
    </source>
</evidence>
<evidence type="ECO:0000313" key="29">
    <source>
        <dbReference type="EMBL" id="RJZ24560.1"/>
    </source>
</evidence>
<evidence type="ECO:0000313" key="20">
    <source>
        <dbReference type="EMBL" id="EDN7715717.1"/>
    </source>
</evidence>
<dbReference type="EMBL" id="AANCRK010000005">
    <property type="protein sequence ID" value="EDN7715717.1"/>
    <property type="molecule type" value="Genomic_DNA"/>
</dbReference>
<evidence type="ECO:0000313" key="16">
    <source>
        <dbReference type="EMBL" id="ECB9472227.1"/>
    </source>
</evidence>
<dbReference type="Proteomes" id="UP000345329">
    <property type="component" value="Unassembled WGS sequence"/>
</dbReference>
<evidence type="ECO:0000313" key="39">
    <source>
        <dbReference type="Proteomes" id="UP000389283"/>
    </source>
</evidence>
<dbReference type="Proteomes" id="UP000350032">
    <property type="component" value="Unassembled WGS sequence"/>
</dbReference>
<dbReference type="Proteomes" id="UP000467347">
    <property type="component" value="Unassembled WGS sequence"/>
</dbReference>
<evidence type="ECO:0000313" key="15">
    <source>
        <dbReference type="EMBL" id="EAK9777247.1"/>
    </source>
</evidence>
<evidence type="ECO:0000313" key="8">
    <source>
        <dbReference type="EMBL" id="EAG2087914.1"/>
    </source>
</evidence>
<dbReference type="EMBL" id="AABATR010000005">
    <property type="protein sequence ID" value="EAG1894015.1"/>
    <property type="molecule type" value="Genomic_DNA"/>
</dbReference>
<evidence type="ECO:0000313" key="34">
    <source>
        <dbReference type="Proteomes" id="UP000345329"/>
    </source>
</evidence>
<evidence type="ECO:0000259" key="1">
    <source>
        <dbReference type="Pfam" id="PF03235"/>
    </source>
</evidence>
<dbReference type="EMBL" id="AANPAU010000004">
    <property type="protein sequence ID" value="EDP8513993.1"/>
    <property type="molecule type" value="Genomic_DNA"/>
</dbReference>
<evidence type="ECO:0000313" key="21">
    <source>
        <dbReference type="EMBL" id="EDN9628041.1"/>
    </source>
</evidence>
<dbReference type="Proteomes" id="UP000344343">
    <property type="component" value="Unassembled WGS sequence"/>
</dbReference>
<dbReference type="Proteomes" id="UP000423131">
    <property type="component" value="Unassembled WGS sequence"/>
</dbReference>
<feature type="domain" description="GmrSD restriction endonucleases N-terminal" evidence="1">
    <location>
        <begin position="18"/>
        <end position="239"/>
    </location>
</feature>
<dbReference type="EMBL" id="AALOQI010000005">
    <property type="protein sequence ID" value="EDB7791143.1"/>
    <property type="molecule type" value="Genomic_DNA"/>
</dbReference>
<dbReference type="EMBL" id="AACJYH010000011">
    <property type="protein sequence ID" value="EAK8898632.1"/>
    <property type="molecule type" value="Genomic_DNA"/>
</dbReference>
<dbReference type="PANTHER" id="PTHR35149:SF2">
    <property type="entry name" value="DUF262 DOMAIN-CONTAINING PROTEIN"/>
    <property type="match status" value="1"/>
</dbReference>
<dbReference type="EMBL" id="AAIAJJ010000002">
    <property type="protein sequence ID" value="ECC1556180.1"/>
    <property type="molecule type" value="Genomic_DNA"/>
</dbReference>
<reference evidence="21 42" key="7">
    <citation type="submission" date="2019-11" db="EMBL/GenBank/DDBJ databases">
        <authorList>
            <person name="Ashton P.M."/>
            <person name="Dallman T."/>
            <person name="Nair S."/>
            <person name="De Pinna E."/>
            <person name="Peters T."/>
            <person name="Grant K."/>
        </authorList>
    </citation>
    <scope>NUCLEOTIDE SEQUENCE [LARGE SCALE GENOMIC DNA]</scope>
    <source>
        <strain evidence="21 42">833351</strain>
    </source>
</reference>
<evidence type="ECO:0000313" key="3">
    <source>
        <dbReference type="EMBL" id="EAC7481069.1"/>
    </source>
</evidence>
<evidence type="ECO:0000313" key="47">
    <source>
        <dbReference type="Proteomes" id="UP000525850"/>
    </source>
</evidence>
<dbReference type="InterPro" id="IPR004919">
    <property type="entry name" value="GmrSD_N"/>
</dbReference>
<dbReference type="RefSeq" id="WP_010989412.1">
    <property type="nucleotide sequence ID" value="NC_021824.1"/>
</dbReference>
<evidence type="ECO:0000313" key="38">
    <source>
        <dbReference type="Proteomes" id="UP000368512"/>
    </source>
</evidence>
<dbReference type="EMBL" id="DAAHUJ010000006">
    <property type="protein sequence ID" value="HAB7364858.1"/>
    <property type="molecule type" value="Genomic_DNA"/>
</dbReference>
<dbReference type="EMBL" id="AAHZFN010000001">
    <property type="protein sequence ID" value="ECB9472227.1"/>
    <property type="molecule type" value="Genomic_DNA"/>
</dbReference>
<evidence type="ECO:0000313" key="19">
    <source>
        <dbReference type="EMBL" id="EDB7791143.1"/>
    </source>
</evidence>
<evidence type="ECO:0000313" key="44">
    <source>
        <dbReference type="Proteomes" id="UP000478682"/>
    </source>
</evidence>
<dbReference type="EMBL" id="RCRQ01000008">
    <property type="protein sequence ID" value="MCO39568.1"/>
    <property type="molecule type" value="Genomic_DNA"/>
</dbReference>
<feature type="domain" description="GmrSD restriction endonucleases C-terminal" evidence="2">
    <location>
        <begin position="418"/>
        <end position="545"/>
    </location>
</feature>
<dbReference type="PANTHER" id="PTHR35149">
    <property type="entry name" value="SLL5132 PROTEIN"/>
    <property type="match status" value="1"/>
</dbReference>
<evidence type="ECO:0000313" key="40">
    <source>
        <dbReference type="Proteomes" id="UP000423131"/>
    </source>
</evidence>
<dbReference type="Proteomes" id="UP000548278">
    <property type="component" value="Unassembled WGS sequence"/>
</dbReference>
<reference evidence="28 53" key="1">
    <citation type="submission" date="2016-09" db="EMBL/GenBank/DDBJ databases">
        <title>100K Listeria isolates.</title>
        <authorList>
            <person name="Chen P."/>
            <person name="Weimer B.C."/>
            <person name="Kong N."/>
            <person name="Huang B."/>
        </authorList>
    </citation>
    <scope>NUCLEOTIDE SEQUENCE [LARGE SCALE GENOMIC DNA]</scope>
    <source>
        <strain evidence="28 53">BCW_2383</strain>
    </source>
</reference>
<dbReference type="Proteomes" id="UP000354255">
    <property type="component" value="Unassembled WGS sequence"/>
</dbReference>
<accession>A0A5K8QQH0</accession>
<gene>
    <name evidence="13" type="ORF">AB917_13635</name>
    <name evidence="28" type="ORF">AJL21_13835</name>
    <name evidence="10" type="ORF">B1N52_10515</name>
    <name evidence="9" type="ORF">B1S26_12670</name>
    <name evidence="7" type="ORF">BB997_10390</name>
    <name evidence="8" type="ORF">BCZ21_11640</name>
    <name evidence="11" type="ORF">CAV64_09690</name>
    <name evidence="14" type="ORF">D7104_13090</name>
    <name evidence="12" type="ORF">DCT16_11390</name>
    <name evidence="26" type="ORF">DOV25_14040</name>
    <name evidence="3" type="ORF">DQ70_10315</name>
    <name evidence="29" type="ORF">DYZ50_00566</name>
    <name evidence="6" type="ORF">EX365_10700</name>
    <name evidence="18" type="ORF">F6436_05930</name>
    <name evidence="19" type="ORF">F9653_10405</name>
    <name evidence="15" type="ORF">FDQ00_10010</name>
    <name evidence="16" type="ORF">FLR03_00880</name>
    <name evidence="17" type="ORF">FNX40_05095</name>
    <name evidence="23" type="ORF">G3O21_001415</name>
    <name evidence="21" type="ORF">GI230_00405</name>
    <name evidence="22" type="ORF">GJW51_11585</name>
    <name evidence="20" type="ORF">GQG13_11400</name>
    <name evidence="24" type="ORF">GYO01_12115</name>
    <name evidence="25" type="ORF">GYY14_08030</name>
    <name evidence="27" type="ORF">HZJ64_07935</name>
    <name evidence="4" type="ORF">KV70_12990</name>
    <name evidence="5" type="ORF">UI29_11390</name>
</gene>
<evidence type="ECO:0000313" key="11">
    <source>
        <dbReference type="EMBL" id="EAG4331505.1"/>
    </source>
</evidence>
<dbReference type="EMBL" id="QXKO01000001">
    <property type="protein sequence ID" value="RJZ24560.1"/>
    <property type="molecule type" value="Genomic_DNA"/>
</dbReference>
<dbReference type="EMBL" id="AABDGJ010000012">
    <property type="protein sequence ID" value="EAG6991632.1"/>
    <property type="molecule type" value="Genomic_DNA"/>
</dbReference>
<dbReference type="Proteomes" id="UP000478704">
    <property type="component" value="Unassembled WGS sequence"/>
</dbReference>
<evidence type="ECO:0000313" key="7">
    <source>
        <dbReference type="EMBL" id="EAG1894015.1"/>
    </source>
</evidence>
<evidence type="ECO:0000313" key="48">
    <source>
        <dbReference type="Proteomes" id="UP000540117"/>
    </source>
</evidence>
<evidence type="ECO:0000313" key="6">
    <source>
        <dbReference type="EMBL" id="EAD5787024.1"/>
    </source>
</evidence>
<proteinExistence type="predicted"/>
<evidence type="ECO:0000313" key="46">
    <source>
        <dbReference type="Proteomes" id="UP000481141"/>
    </source>
</evidence>
<reference evidence="24 52" key="3">
    <citation type="journal article" date="2018" name="Genome Biol.">
        <title>SKESA: strategic k-mer extension for scrupulous assemblies.</title>
        <authorList>
            <person name="Souvorov A."/>
            <person name="Agarwala R."/>
            <person name="Lipman D.J."/>
        </authorList>
    </citation>
    <scope>NUCLEOTIDE SEQUENCE [LARGE SCALE GENOMIC DNA]</scope>
    <source>
        <strain evidence="24 52">CFIAFB20160079</strain>
        <strain evidence="25">CFIAFB20170037</strain>
    </source>
</reference>
<dbReference type="EMBL" id="AABBYJ010000005">
    <property type="protein sequence ID" value="EAG4331505.1"/>
    <property type="molecule type" value="Genomic_DNA"/>
</dbReference>
<reference evidence="27 49" key="9">
    <citation type="submission" date="2020-06" db="EMBL/GenBank/DDBJ databases">
        <title>Two Listeria outbreaks in Switzerland in 2018 and 2020.</title>
        <authorList>
            <person name="Stevens M.J.A."/>
            <person name="Bloemberg G."/>
            <person name="Nusch-Inderbinnen M."/>
            <person name="Stephan R."/>
        </authorList>
    </citation>
    <scope>NUCLEOTIDE SEQUENCE [LARGE SCALE GENOMIC DNA]</scope>
    <source>
        <strain evidence="27 49">N18-0707</strain>
    </source>
</reference>
<evidence type="ECO:0000313" key="49">
    <source>
        <dbReference type="Proteomes" id="UP000544530"/>
    </source>
</evidence>
<dbReference type="Proteomes" id="UP000368512">
    <property type="component" value="Unassembled WGS sequence"/>
</dbReference>
<evidence type="ECO:0000313" key="32">
    <source>
        <dbReference type="Proteomes" id="UP000337746"/>
    </source>
</evidence>
<dbReference type="EMBL" id="AAANYR010000005">
    <property type="protein sequence ID" value="EAD5787024.1"/>
    <property type="molecule type" value="Genomic_DNA"/>
</dbReference>
<dbReference type="AlphaFoldDB" id="A0A5K8QQH0"/>
<dbReference type="Proteomes" id="UP000455569">
    <property type="component" value="Unassembled WGS sequence"/>
</dbReference>
<dbReference type="Proteomes" id="UP000269407">
    <property type="component" value="Unassembled WGS sequence"/>
</dbReference>
<dbReference type="Proteomes" id="UP000458487">
    <property type="component" value="Unassembled WGS sequence"/>
</dbReference>
<evidence type="ECO:0000313" key="18">
    <source>
        <dbReference type="EMBL" id="ECY6543867.1"/>
    </source>
</evidence>
<dbReference type="EMBL" id="AABCVX010000005">
    <property type="protein sequence ID" value="EAG6169972.1"/>
    <property type="molecule type" value="Genomic_DNA"/>
</dbReference>
<dbReference type="Proteomes" id="UP000540117">
    <property type="component" value="Unassembled WGS sequence"/>
</dbReference>
<evidence type="ECO:0000313" key="30">
    <source>
        <dbReference type="Proteomes" id="UP000269407"/>
    </source>
</evidence>
<name>A0A5K8QQH0_LISMN</name>
<evidence type="ECO:0000313" key="22">
    <source>
        <dbReference type="EMBL" id="EDN9837301.1"/>
    </source>
</evidence>
<evidence type="ECO:0000313" key="23">
    <source>
        <dbReference type="EMBL" id="EDP8513993.1"/>
    </source>
</evidence>
<evidence type="ECO:0000313" key="45">
    <source>
        <dbReference type="Proteomes" id="UP000478704"/>
    </source>
</evidence>
<evidence type="ECO:0000313" key="24">
    <source>
        <dbReference type="EMBL" id="HAB7364858.1"/>
    </source>
</evidence>
<evidence type="ECO:0000313" key="42">
    <source>
        <dbReference type="Proteomes" id="UP000458487"/>
    </source>
</evidence>
<evidence type="ECO:0000313" key="41">
    <source>
        <dbReference type="Proteomes" id="UP000455569"/>
    </source>
</evidence>